<protein>
    <recommendedName>
        <fullName evidence="2">FH2 domain-containing protein</fullName>
    </recommendedName>
</protein>
<dbReference type="OrthoDB" id="1668162at2759"/>
<dbReference type="SMART" id="SM00498">
    <property type="entry name" value="FH2"/>
    <property type="match status" value="1"/>
</dbReference>
<evidence type="ECO:0000259" key="2">
    <source>
        <dbReference type="PROSITE" id="PS51444"/>
    </source>
</evidence>
<dbReference type="InterPro" id="IPR015425">
    <property type="entry name" value="FH2_Formin"/>
</dbReference>
<dbReference type="AlphaFoldDB" id="A0A5A8EB23"/>
<evidence type="ECO:0000313" key="3">
    <source>
        <dbReference type="EMBL" id="KAA0174769.1"/>
    </source>
</evidence>
<dbReference type="PANTHER" id="PTHR45725:SF1">
    <property type="entry name" value="DISHEVELLED ASSOCIATED ACTIVATOR OF MORPHOGENESIS, ISOFORM D"/>
    <property type="match status" value="1"/>
</dbReference>
<name>A0A5A8EB23_CAFRO</name>
<feature type="compositionally biased region" description="Low complexity" evidence="1">
    <location>
        <begin position="32"/>
        <end position="44"/>
    </location>
</feature>
<feature type="compositionally biased region" description="Low complexity" evidence="1">
    <location>
        <begin position="51"/>
        <end position="63"/>
    </location>
</feature>
<dbReference type="InterPro" id="IPR051425">
    <property type="entry name" value="Formin_Homology"/>
</dbReference>
<organism evidence="3 4">
    <name type="scientific">Cafeteria roenbergensis</name>
    <name type="common">Marine flagellate</name>
    <dbReference type="NCBI Taxonomy" id="33653"/>
    <lineage>
        <taxon>Eukaryota</taxon>
        <taxon>Sar</taxon>
        <taxon>Stramenopiles</taxon>
        <taxon>Bigyra</taxon>
        <taxon>Opalozoa</taxon>
        <taxon>Bicosoecida</taxon>
        <taxon>Cafeteriaceae</taxon>
        <taxon>Cafeteria</taxon>
    </lineage>
</organism>
<feature type="region of interest" description="Disordered" evidence="1">
    <location>
        <begin position="32"/>
        <end position="91"/>
    </location>
</feature>
<dbReference type="SUPFAM" id="SSF101447">
    <property type="entry name" value="Formin homology 2 domain (FH2 domain)"/>
    <property type="match status" value="1"/>
</dbReference>
<dbReference type="EMBL" id="VLTO01000019">
    <property type="protein sequence ID" value="KAA0174769.1"/>
    <property type="molecule type" value="Genomic_DNA"/>
</dbReference>
<reference evidence="3 4" key="1">
    <citation type="submission" date="2019-07" db="EMBL/GenBank/DDBJ databases">
        <title>Genomes of Cafeteria roenbergensis.</title>
        <authorList>
            <person name="Fischer M.G."/>
            <person name="Hackl T."/>
            <person name="Roman M."/>
        </authorList>
    </citation>
    <scope>NUCLEOTIDE SEQUENCE [LARGE SCALE GENOMIC DNA]</scope>
    <source>
        <strain evidence="3 4">E4-10P</strain>
    </source>
</reference>
<dbReference type="PROSITE" id="PS51444">
    <property type="entry name" value="FH2"/>
    <property type="match status" value="1"/>
</dbReference>
<evidence type="ECO:0000256" key="1">
    <source>
        <dbReference type="SAM" id="MobiDB-lite"/>
    </source>
</evidence>
<accession>A0A5A8EB23</accession>
<gene>
    <name evidence="3" type="ORF">FNF27_03666</name>
</gene>
<evidence type="ECO:0000313" key="4">
    <source>
        <dbReference type="Proteomes" id="UP000322899"/>
    </source>
</evidence>
<dbReference type="Proteomes" id="UP000322899">
    <property type="component" value="Unassembled WGS sequence"/>
</dbReference>
<dbReference type="Pfam" id="PF02181">
    <property type="entry name" value="FH2"/>
    <property type="match status" value="1"/>
</dbReference>
<proteinExistence type="predicted"/>
<dbReference type="PANTHER" id="PTHR45725">
    <property type="entry name" value="FORMIN HOMOLOGY 2 FAMILY MEMBER"/>
    <property type="match status" value="1"/>
</dbReference>
<dbReference type="InterPro" id="IPR042201">
    <property type="entry name" value="FH2_Formin_sf"/>
</dbReference>
<dbReference type="Gene3D" id="1.20.58.2220">
    <property type="entry name" value="Formin, FH2 domain"/>
    <property type="match status" value="1"/>
</dbReference>
<sequence length="1168" mass="121561">MLSDPRVMGALRLAQREGVSMDVAMRLLAAASADAEDSAASPAQGAGGRGPSSAAATASVTPGGPAPEPHADLAGAGPTRRRSPSVQAIVPVRHGRRVKVVTQRWDAAERAAAAEAAERKAQKQAAKLAKAESAKVRQVRWGVLTEADVAEGSMWARQSGEGEAAQESGQAAASEVDDLMGRVKLAFAKVAPAQGRGGGGADSKPAKARAAKPTKVSLIADAKTQRALGIGIAGAVRGTTLDELSKGIAQLDADALGGLDAAEALLGMMEEVPPEAEAAVRSFQGDPSTLDLPEQFILRCVVEVPRAKERLALATAQASLSDSMRIVRQRAELVEKACAEVRGSWRFRFLLRDVVVPIGNQLNAGTKLGQAAGVRIDTLSSLVQTRAADNRTFLRFIVEGLVESDDGADLLHVVDDFPTITGTAPAFFAWDALTSETAALRKGSALASKVLVIPEVEADAELLGRVQAMASDAAAAAAAAAEAFASCRASFDGICEFLGVPQGEMPPDKLFPHIATFIELVAKDTNFQRVNTLAQEHQTGRAPMTDRNPSQHLLGRKCNNVCGGAAAGERPEPATVPSGEPGMYADDAFGHFAQGGAGPFVSRPDAAPQHCPGNPDGDGWPAGETIGDRALRLRKKPTLTNHEHQERLEELAEARREFQRITEGAADVIARAFHEAKQRNRSGDAKTLRKFAQECVDGTPSGNSLTVVEGGIAGGVKVADRSTGAFFKIAEDTVGIYKGSSVMADKAAKHELAMLTHLHEADAARLLTVPLASCVDVTVRDAEGRVEGVYRVQGFSRHAVSGRTLRVGSGDGGDSLHVCAALDSVAEELATGLHLAPSLVTPSFGLFTRHEYRAVRGARDAARFPQAGPATDALLARVGAGRHAAESSGVCAQVEAEHGVVLDPLRPVHAEHSATVARDTGGVTRRLPFDVELHALPWGEVVLLDTHRLCIPDAVGDAEAAGGGGGGQVAIVWAAAGAAAAAAAASAMPSPAALHVVSLPDTGLDDEALASQAARSVGLLSGAARPERRDADLDPMASCCGVSVLESRDGHLRVLLPRPGRYWRATHLTALFRPEAAAVLREAGADTVSPDALMAGGADGDGVERARLVAAHGVLLGADNVRRAADAVEEQLVECWRSGRGDDVVSVRGAVKAGLHSRGLGLRHAWTL</sequence>
<feature type="domain" description="FH2" evidence="2">
    <location>
        <begin position="126"/>
        <end position="547"/>
    </location>
</feature>
<comment type="caution">
    <text evidence="3">The sequence shown here is derived from an EMBL/GenBank/DDBJ whole genome shotgun (WGS) entry which is preliminary data.</text>
</comment>